<keyword evidence="2" id="KW-0808">Transferase</keyword>
<sequence>MGNRFEERYRSGDTPWDHGMVDFNLVEVVSRRPVQPCRTLDIGCGTGNNAVWLAQQGFDVIGFDLSATAVERAREKAAVAQAECCFVVGDFLADAVPDAPFGFVFDRGCLHSIPEPEGKVAFAEKVAGLLVPDGLWLTLVGNADEPKREVGPPQLTAAELTAVVEPCFEVVSLASGRFGSDQETPPRAWVCLMKKRAITLPEK</sequence>
<dbReference type="Gene3D" id="3.40.50.150">
    <property type="entry name" value="Vaccinia Virus protein VP39"/>
    <property type="match status" value="1"/>
</dbReference>
<proteinExistence type="predicted"/>
<reference evidence="4 5" key="1">
    <citation type="submission" date="2019-04" db="EMBL/GenBank/DDBJ databases">
        <authorList>
            <person name="Van Vliet M D."/>
        </authorList>
    </citation>
    <scope>NUCLEOTIDE SEQUENCE [LARGE SCALE GENOMIC DNA]</scope>
    <source>
        <strain evidence="4 5">F21</strain>
    </source>
</reference>
<name>A0A6C2US06_9BACT</name>
<accession>A0A6C2US06</accession>
<dbReference type="EMBL" id="CAAHFH010000003">
    <property type="protein sequence ID" value="VGO23120.1"/>
    <property type="molecule type" value="Genomic_DNA"/>
</dbReference>
<protein>
    <recommendedName>
        <fullName evidence="6">Class I SAM-dependent methyltransferase</fullName>
    </recommendedName>
</protein>
<dbReference type="Pfam" id="PF05724">
    <property type="entry name" value="TPMT"/>
    <property type="match status" value="1"/>
</dbReference>
<keyword evidence="5" id="KW-1185">Reference proteome</keyword>
<evidence type="ECO:0000313" key="4">
    <source>
        <dbReference type="EMBL" id="VGO23120.1"/>
    </source>
</evidence>
<evidence type="ECO:0000256" key="2">
    <source>
        <dbReference type="ARBA" id="ARBA00022679"/>
    </source>
</evidence>
<dbReference type="SUPFAM" id="SSF53335">
    <property type="entry name" value="S-adenosyl-L-methionine-dependent methyltransferases"/>
    <property type="match status" value="1"/>
</dbReference>
<dbReference type="AlphaFoldDB" id="A0A6C2US06"/>
<dbReference type="CDD" id="cd02440">
    <property type="entry name" value="AdoMet_MTases"/>
    <property type="match status" value="1"/>
</dbReference>
<dbReference type="PANTHER" id="PTHR43464:SF19">
    <property type="entry name" value="UBIQUINONE BIOSYNTHESIS O-METHYLTRANSFERASE, MITOCHONDRIAL"/>
    <property type="match status" value="1"/>
</dbReference>
<dbReference type="GO" id="GO:0008757">
    <property type="term" value="F:S-adenosylmethionine-dependent methyltransferase activity"/>
    <property type="evidence" value="ECO:0007669"/>
    <property type="project" value="InterPro"/>
</dbReference>
<dbReference type="PANTHER" id="PTHR43464">
    <property type="entry name" value="METHYLTRANSFERASE"/>
    <property type="match status" value="1"/>
</dbReference>
<organism evidence="4 5">
    <name type="scientific">Pontiella sulfatireligans</name>
    <dbReference type="NCBI Taxonomy" id="2750658"/>
    <lineage>
        <taxon>Bacteria</taxon>
        <taxon>Pseudomonadati</taxon>
        <taxon>Kiritimatiellota</taxon>
        <taxon>Kiritimatiellia</taxon>
        <taxon>Kiritimatiellales</taxon>
        <taxon>Pontiellaceae</taxon>
        <taxon>Pontiella</taxon>
    </lineage>
</organism>
<evidence type="ECO:0008006" key="6">
    <source>
        <dbReference type="Google" id="ProtNLM"/>
    </source>
</evidence>
<dbReference type="PROSITE" id="PS51585">
    <property type="entry name" value="SAM_MT_TPMT"/>
    <property type="match status" value="1"/>
</dbReference>
<gene>
    <name evidence="4" type="ORF">SCARR_05223</name>
</gene>
<dbReference type="RefSeq" id="WP_136065221.1">
    <property type="nucleotide sequence ID" value="NZ_CAAHFH010000003.1"/>
</dbReference>
<dbReference type="InterPro" id="IPR029063">
    <property type="entry name" value="SAM-dependent_MTases_sf"/>
</dbReference>
<keyword evidence="1" id="KW-0489">Methyltransferase</keyword>
<dbReference type="GO" id="GO:0032259">
    <property type="term" value="P:methylation"/>
    <property type="evidence" value="ECO:0007669"/>
    <property type="project" value="UniProtKB-KW"/>
</dbReference>
<evidence type="ECO:0000256" key="1">
    <source>
        <dbReference type="ARBA" id="ARBA00022603"/>
    </source>
</evidence>
<evidence type="ECO:0000313" key="5">
    <source>
        <dbReference type="Proteomes" id="UP000346198"/>
    </source>
</evidence>
<dbReference type="Proteomes" id="UP000346198">
    <property type="component" value="Unassembled WGS sequence"/>
</dbReference>
<keyword evidence="3" id="KW-0949">S-adenosyl-L-methionine</keyword>
<evidence type="ECO:0000256" key="3">
    <source>
        <dbReference type="ARBA" id="ARBA00022691"/>
    </source>
</evidence>
<dbReference type="InterPro" id="IPR008854">
    <property type="entry name" value="TPMT"/>
</dbReference>